<protein>
    <submittedName>
        <fullName evidence="1">Uncharacterized protein</fullName>
    </submittedName>
</protein>
<keyword evidence="2" id="KW-1185">Reference proteome</keyword>
<reference evidence="1" key="1">
    <citation type="submission" date="2020-11" db="EMBL/GenBank/DDBJ databases">
        <title>Chlorella ohadii genome sequencing and assembly.</title>
        <authorList>
            <person name="Murik O."/>
            <person name="Treves H."/>
            <person name="Kedem I."/>
            <person name="Shotland Y."/>
            <person name="Kaplan A."/>
        </authorList>
    </citation>
    <scope>NUCLEOTIDE SEQUENCE</scope>
    <source>
        <strain evidence="1">1</strain>
    </source>
</reference>
<comment type="caution">
    <text evidence="1">The sequence shown here is derived from an EMBL/GenBank/DDBJ whole genome shotgun (WGS) entry which is preliminary data.</text>
</comment>
<dbReference type="Proteomes" id="UP001205105">
    <property type="component" value="Unassembled WGS sequence"/>
</dbReference>
<dbReference type="Gene3D" id="3.40.30.10">
    <property type="entry name" value="Glutaredoxin"/>
    <property type="match status" value="1"/>
</dbReference>
<accession>A0AAD5DFZ7</accession>
<name>A0AAD5DFZ7_9CHLO</name>
<dbReference type="AlphaFoldDB" id="A0AAD5DFZ7"/>
<dbReference type="EMBL" id="JADXDR010000156">
    <property type="protein sequence ID" value="KAI7837317.1"/>
    <property type="molecule type" value="Genomic_DNA"/>
</dbReference>
<sequence>MRESQQVEERVIYVTNRREWEAEVAKAGDKLVVLEIQSQIVCQSGFEEEPELQWKEDRKRAMEPCSGLKHTFARTARECKDVVFLSLEVGGWVGGEDEWAGGQR</sequence>
<evidence type="ECO:0000313" key="2">
    <source>
        <dbReference type="Proteomes" id="UP001205105"/>
    </source>
</evidence>
<proteinExistence type="predicted"/>
<organism evidence="1 2">
    <name type="scientific">Chlorella ohadii</name>
    <dbReference type="NCBI Taxonomy" id="2649997"/>
    <lineage>
        <taxon>Eukaryota</taxon>
        <taxon>Viridiplantae</taxon>
        <taxon>Chlorophyta</taxon>
        <taxon>core chlorophytes</taxon>
        <taxon>Trebouxiophyceae</taxon>
        <taxon>Chlorellales</taxon>
        <taxon>Chlorellaceae</taxon>
        <taxon>Chlorella clade</taxon>
        <taxon>Chlorella</taxon>
    </lineage>
</organism>
<evidence type="ECO:0000313" key="1">
    <source>
        <dbReference type="EMBL" id="KAI7837317.1"/>
    </source>
</evidence>
<gene>
    <name evidence="1" type="ORF">COHA_008832</name>
</gene>